<dbReference type="AlphaFoldDB" id="A0A1F5SGF0"/>
<protein>
    <recommendedName>
        <fullName evidence="7">DOT1 domain-containing protein</fullName>
    </recommendedName>
</protein>
<dbReference type="GO" id="GO:0016279">
    <property type="term" value="F:protein-lysine N-methyltransferase activity"/>
    <property type="evidence" value="ECO:0007669"/>
    <property type="project" value="InterPro"/>
</dbReference>
<evidence type="ECO:0000256" key="2">
    <source>
        <dbReference type="ARBA" id="ARBA00022679"/>
    </source>
</evidence>
<dbReference type="Proteomes" id="UP000178367">
    <property type="component" value="Unassembled WGS sequence"/>
</dbReference>
<evidence type="ECO:0000256" key="3">
    <source>
        <dbReference type="ARBA" id="ARBA00022691"/>
    </source>
</evidence>
<evidence type="ECO:0000313" key="5">
    <source>
        <dbReference type="EMBL" id="OGF25797.1"/>
    </source>
</evidence>
<dbReference type="PANTHER" id="PTHR13610:SF9">
    <property type="entry name" value="FI06469P"/>
    <property type="match status" value="1"/>
</dbReference>
<evidence type="ECO:0000256" key="1">
    <source>
        <dbReference type="ARBA" id="ARBA00022603"/>
    </source>
</evidence>
<dbReference type="PANTHER" id="PTHR13610">
    <property type="entry name" value="METHYLTRANSFERASE DOMAIN-CONTAINING PROTEIN"/>
    <property type="match status" value="1"/>
</dbReference>
<dbReference type="GO" id="GO:0032259">
    <property type="term" value="P:methylation"/>
    <property type="evidence" value="ECO:0007669"/>
    <property type="project" value="UniProtKB-KW"/>
</dbReference>
<proteinExistence type="predicted"/>
<evidence type="ECO:0000256" key="4">
    <source>
        <dbReference type="SAM" id="Phobius"/>
    </source>
</evidence>
<keyword evidence="2" id="KW-0808">Transferase</keyword>
<feature type="transmembrane region" description="Helical" evidence="4">
    <location>
        <begin position="6"/>
        <end position="31"/>
    </location>
</feature>
<dbReference type="CDD" id="cd02440">
    <property type="entry name" value="AdoMet_MTases"/>
    <property type="match status" value="1"/>
</dbReference>
<keyword evidence="1" id="KW-0489">Methyltransferase</keyword>
<dbReference type="STRING" id="1797994.A2227_01185"/>
<name>A0A1F5SGF0_9BACT</name>
<dbReference type="InterPro" id="IPR029063">
    <property type="entry name" value="SAM-dependent_MTases_sf"/>
</dbReference>
<sequence>MGSIFMSIIVIFLAVILGTTAIASGSLAPWVPTRRKDLRRIYRLASIRSGEIFYDLGAGDGRVAFYIARHSGGRVVGIELSLLFYLLCFVKRALSGVKNLSFRFRDIYGEDLTDADAVFVFPASRRALRGKLSEKLKQELKLGARVITYVFPIEGWTPDVVDKPDGQDVAIYLYKKWG</sequence>
<accession>A0A1F5SGF0</accession>
<gene>
    <name evidence="5" type="ORF">A2227_01185</name>
</gene>
<keyword evidence="4" id="KW-1133">Transmembrane helix</keyword>
<keyword evidence="3" id="KW-0949">S-adenosyl-L-methionine</keyword>
<organism evidence="5 6">
    <name type="scientific">Candidatus Falkowbacteria bacterium RIFOXYA2_FULL_47_19</name>
    <dbReference type="NCBI Taxonomy" id="1797994"/>
    <lineage>
        <taxon>Bacteria</taxon>
        <taxon>Candidatus Falkowiibacteriota</taxon>
    </lineage>
</organism>
<dbReference type="InterPro" id="IPR026170">
    <property type="entry name" value="FAM173A/B"/>
</dbReference>
<evidence type="ECO:0008006" key="7">
    <source>
        <dbReference type="Google" id="ProtNLM"/>
    </source>
</evidence>
<evidence type="ECO:0000313" key="6">
    <source>
        <dbReference type="Proteomes" id="UP000178367"/>
    </source>
</evidence>
<dbReference type="Gene3D" id="3.40.50.150">
    <property type="entry name" value="Vaccinia Virus protein VP39"/>
    <property type="match status" value="1"/>
</dbReference>
<reference evidence="5 6" key="1">
    <citation type="journal article" date="2016" name="Nat. Commun.">
        <title>Thousands of microbial genomes shed light on interconnected biogeochemical processes in an aquifer system.</title>
        <authorList>
            <person name="Anantharaman K."/>
            <person name="Brown C.T."/>
            <person name="Hug L.A."/>
            <person name="Sharon I."/>
            <person name="Castelle C.J."/>
            <person name="Probst A.J."/>
            <person name="Thomas B.C."/>
            <person name="Singh A."/>
            <person name="Wilkins M.J."/>
            <person name="Karaoz U."/>
            <person name="Brodie E.L."/>
            <person name="Williams K.H."/>
            <person name="Hubbard S.S."/>
            <person name="Banfield J.F."/>
        </authorList>
    </citation>
    <scope>NUCLEOTIDE SEQUENCE [LARGE SCALE GENOMIC DNA]</scope>
</reference>
<dbReference type="EMBL" id="MFGB01000020">
    <property type="protein sequence ID" value="OGF25797.1"/>
    <property type="molecule type" value="Genomic_DNA"/>
</dbReference>
<keyword evidence="4" id="KW-0472">Membrane</keyword>
<comment type="caution">
    <text evidence="5">The sequence shown here is derived from an EMBL/GenBank/DDBJ whole genome shotgun (WGS) entry which is preliminary data.</text>
</comment>
<dbReference type="SUPFAM" id="SSF53335">
    <property type="entry name" value="S-adenosyl-L-methionine-dependent methyltransferases"/>
    <property type="match status" value="1"/>
</dbReference>
<keyword evidence="4" id="KW-0812">Transmembrane</keyword>